<evidence type="ECO:0000256" key="1">
    <source>
        <dbReference type="SAM" id="MobiDB-lite"/>
    </source>
</evidence>
<feature type="compositionally biased region" description="Polar residues" evidence="1">
    <location>
        <begin position="1"/>
        <end position="15"/>
    </location>
</feature>
<evidence type="ECO:0008006" key="4">
    <source>
        <dbReference type="Google" id="ProtNLM"/>
    </source>
</evidence>
<sequence length="115" mass="11689">MGCGQGATTSLSGTVTIGGKPIPADAEATIGFIPEGKALADAVSAPINGGKYQVTEVPVGPNKVVFNIERPVGPARVSERTGQEYQEKRSIVPPGKAAGIETEIPAGGGQQDFDL</sequence>
<gene>
    <name evidence="2" type="ORF">Pla123a_31650</name>
</gene>
<feature type="compositionally biased region" description="Basic and acidic residues" evidence="1">
    <location>
        <begin position="77"/>
        <end position="90"/>
    </location>
</feature>
<dbReference type="AlphaFoldDB" id="A0A5C5YL47"/>
<comment type="caution">
    <text evidence="2">The sequence shown here is derived from an EMBL/GenBank/DDBJ whole genome shotgun (WGS) entry which is preliminary data.</text>
</comment>
<evidence type="ECO:0000313" key="2">
    <source>
        <dbReference type="EMBL" id="TWT75655.1"/>
    </source>
</evidence>
<protein>
    <recommendedName>
        <fullName evidence="4">Carboxypeptidase regulatory-like domain-containing protein</fullName>
    </recommendedName>
</protein>
<keyword evidence="3" id="KW-1185">Reference proteome</keyword>
<proteinExistence type="predicted"/>
<dbReference type="EMBL" id="SJPO01000007">
    <property type="protein sequence ID" value="TWT75655.1"/>
    <property type="molecule type" value="Genomic_DNA"/>
</dbReference>
<dbReference type="Proteomes" id="UP000318478">
    <property type="component" value="Unassembled WGS sequence"/>
</dbReference>
<feature type="region of interest" description="Disordered" evidence="1">
    <location>
        <begin position="1"/>
        <end position="20"/>
    </location>
</feature>
<reference evidence="2 3" key="1">
    <citation type="submission" date="2019-02" db="EMBL/GenBank/DDBJ databases">
        <title>Deep-cultivation of Planctomycetes and their phenomic and genomic characterization uncovers novel biology.</title>
        <authorList>
            <person name="Wiegand S."/>
            <person name="Jogler M."/>
            <person name="Boedeker C."/>
            <person name="Pinto D."/>
            <person name="Vollmers J."/>
            <person name="Rivas-Marin E."/>
            <person name="Kohn T."/>
            <person name="Peeters S.H."/>
            <person name="Heuer A."/>
            <person name="Rast P."/>
            <person name="Oberbeckmann S."/>
            <person name="Bunk B."/>
            <person name="Jeske O."/>
            <person name="Meyerdierks A."/>
            <person name="Storesund J.E."/>
            <person name="Kallscheuer N."/>
            <person name="Luecker S."/>
            <person name="Lage O.M."/>
            <person name="Pohl T."/>
            <person name="Merkel B.J."/>
            <person name="Hornburger P."/>
            <person name="Mueller R.-W."/>
            <person name="Bruemmer F."/>
            <person name="Labrenz M."/>
            <person name="Spormann A.M."/>
            <person name="Op Den Camp H."/>
            <person name="Overmann J."/>
            <person name="Amann R."/>
            <person name="Jetten M.S.M."/>
            <person name="Mascher T."/>
            <person name="Medema M.H."/>
            <person name="Devos D.P."/>
            <person name="Kaster A.-K."/>
            <person name="Ovreas L."/>
            <person name="Rohde M."/>
            <person name="Galperin M.Y."/>
            <person name="Jogler C."/>
        </authorList>
    </citation>
    <scope>NUCLEOTIDE SEQUENCE [LARGE SCALE GENOMIC DNA]</scope>
    <source>
        <strain evidence="2 3">Pla123a</strain>
    </source>
</reference>
<evidence type="ECO:0000313" key="3">
    <source>
        <dbReference type="Proteomes" id="UP000318478"/>
    </source>
</evidence>
<feature type="compositionally biased region" description="Gly residues" evidence="1">
    <location>
        <begin position="106"/>
        <end position="115"/>
    </location>
</feature>
<name>A0A5C5YL47_9BACT</name>
<organism evidence="2 3">
    <name type="scientific">Posidoniimonas polymericola</name>
    <dbReference type="NCBI Taxonomy" id="2528002"/>
    <lineage>
        <taxon>Bacteria</taxon>
        <taxon>Pseudomonadati</taxon>
        <taxon>Planctomycetota</taxon>
        <taxon>Planctomycetia</taxon>
        <taxon>Pirellulales</taxon>
        <taxon>Lacipirellulaceae</taxon>
        <taxon>Posidoniimonas</taxon>
    </lineage>
</organism>
<feature type="region of interest" description="Disordered" evidence="1">
    <location>
        <begin position="75"/>
        <end position="115"/>
    </location>
</feature>
<accession>A0A5C5YL47</accession>